<dbReference type="GO" id="GO:0003697">
    <property type="term" value="F:single-stranded DNA binding"/>
    <property type="evidence" value="ECO:0000318"/>
    <property type="project" value="GO_Central"/>
</dbReference>
<dbReference type="InParanoid" id="E9I269"/>
<dbReference type="Proteomes" id="UP000000305">
    <property type="component" value="Unassembled WGS sequence"/>
</dbReference>
<keyword evidence="3" id="KW-1185">Reference proteome</keyword>
<feature type="coiled-coil region" evidence="1">
    <location>
        <begin position="32"/>
        <end position="59"/>
    </location>
</feature>
<name>E9I269_DAPPU</name>
<dbReference type="GO" id="GO:0000712">
    <property type="term" value="P:resolution of meiotic recombination intermediates"/>
    <property type="evidence" value="ECO:0000318"/>
    <property type="project" value="GO_Central"/>
</dbReference>
<protein>
    <submittedName>
        <fullName evidence="2">Uncharacterized protein</fullName>
    </submittedName>
</protein>
<reference evidence="2 3" key="1">
    <citation type="journal article" date="2011" name="Science">
        <title>The ecoresponsive genome of Daphnia pulex.</title>
        <authorList>
            <person name="Colbourne J.K."/>
            <person name="Pfrender M.E."/>
            <person name="Gilbert D."/>
            <person name="Thomas W.K."/>
            <person name="Tucker A."/>
            <person name="Oakley T.H."/>
            <person name="Tokishita S."/>
            <person name="Aerts A."/>
            <person name="Arnold G.J."/>
            <person name="Basu M.K."/>
            <person name="Bauer D.J."/>
            <person name="Caceres C.E."/>
            <person name="Carmel L."/>
            <person name="Casola C."/>
            <person name="Choi J.H."/>
            <person name="Detter J.C."/>
            <person name="Dong Q."/>
            <person name="Dusheyko S."/>
            <person name="Eads B.D."/>
            <person name="Frohlich T."/>
            <person name="Geiler-Samerotte K.A."/>
            <person name="Gerlach D."/>
            <person name="Hatcher P."/>
            <person name="Jogdeo S."/>
            <person name="Krijgsveld J."/>
            <person name="Kriventseva E.V."/>
            <person name="Kultz D."/>
            <person name="Laforsch C."/>
            <person name="Lindquist E."/>
            <person name="Lopez J."/>
            <person name="Manak J.R."/>
            <person name="Muller J."/>
            <person name="Pangilinan J."/>
            <person name="Patwardhan R.P."/>
            <person name="Pitluck S."/>
            <person name="Pritham E.J."/>
            <person name="Rechtsteiner A."/>
            <person name="Rho M."/>
            <person name="Rogozin I.B."/>
            <person name="Sakarya O."/>
            <person name="Salamov A."/>
            <person name="Schaack S."/>
            <person name="Shapiro H."/>
            <person name="Shiga Y."/>
            <person name="Skalitzky C."/>
            <person name="Smith Z."/>
            <person name="Souvorov A."/>
            <person name="Sung W."/>
            <person name="Tang Z."/>
            <person name="Tsuchiya D."/>
            <person name="Tu H."/>
            <person name="Vos H."/>
            <person name="Wang M."/>
            <person name="Wolf Y.I."/>
            <person name="Yamagata H."/>
            <person name="Yamada T."/>
            <person name="Ye Y."/>
            <person name="Shaw J.R."/>
            <person name="Andrews J."/>
            <person name="Crease T.J."/>
            <person name="Tang H."/>
            <person name="Lucas S.M."/>
            <person name="Robertson H.M."/>
            <person name="Bork P."/>
            <person name="Koonin E.V."/>
            <person name="Zdobnov E.M."/>
            <person name="Grigoriev I.V."/>
            <person name="Lynch M."/>
            <person name="Boore J.L."/>
        </authorList>
    </citation>
    <scope>NUCLEOTIDE SEQUENCE [LARGE SCALE GENOMIC DNA]</scope>
</reference>
<gene>
    <name evidence="2" type="ORF">DAPPUDRAFT_337834</name>
</gene>
<dbReference type="GO" id="GO:0008310">
    <property type="term" value="F:single-stranded DNA 3'-5' DNA exonuclease activity"/>
    <property type="evidence" value="ECO:0000318"/>
    <property type="project" value="GO_Central"/>
</dbReference>
<accession>E9I269</accession>
<organism evidence="2 3">
    <name type="scientific">Daphnia pulex</name>
    <name type="common">Water flea</name>
    <dbReference type="NCBI Taxonomy" id="6669"/>
    <lineage>
        <taxon>Eukaryota</taxon>
        <taxon>Metazoa</taxon>
        <taxon>Ecdysozoa</taxon>
        <taxon>Arthropoda</taxon>
        <taxon>Crustacea</taxon>
        <taxon>Branchiopoda</taxon>
        <taxon>Diplostraca</taxon>
        <taxon>Cladocera</taxon>
        <taxon>Anomopoda</taxon>
        <taxon>Daphniidae</taxon>
        <taxon>Daphnia</taxon>
    </lineage>
</organism>
<dbReference type="OrthoDB" id="419631at2759"/>
<dbReference type="PANTHER" id="PTHR21166">
    <property type="entry name" value="CELL DIVISION CONTROL PROTEIN 24 OB DOMAIN-CONTAINING PROTEIN-RELATED"/>
    <property type="match status" value="1"/>
</dbReference>
<dbReference type="KEGG" id="dpx:DAPPUDRAFT_337834"/>
<sequence>MVEARLIASRGGNRAAATRLINRINTIVADVAMTRAQKIHELQDKIESLEEKIATITNIDNAIQDELDPGYGTKCREFPDAVSNMY</sequence>
<keyword evidence="1" id="KW-0175">Coiled coil</keyword>
<evidence type="ECO:0000313" key="3">
    <source>
        <dbReference type="Proteomes" id="UP000000305"/>
    </source>
</evidence>
<proteinExistence type="predicted"/>
<dbReference type="AlphaFoldDB" id="E9I269"/>
<dbReference type="HOGENOM" id="CLU_2500169_0_0_1"/>
<dbReference type="InterPro" id="IPR052469">
    <property type="entry name" value="MEIOB"/>
</dbReference>
<dbReference type="PhylomeDB" id="E9I269"/>
<dbReference type="EMBL" id="GL733995">
    <property type="protein sequence ID" value="EFX61911.1"/>
    <property type="molecule type" value="Genomic_DNA"/>
</dbReference>
<evidence type="ECO:0000256" key="1">
    <source>
        <dbReference type="SAM" id="Coils"/>
    </source>
</evidence>
<dbReference type="PANTHER" id="PTHR21166:SF2">
    <property type="entry name" value="CELL DIVISION CONTROL PROTEIN 24 OB DOMAIN-CONTAINING PROTEIN-RELATED"/>
    <property type="match status" value="1"/>
</dbReference>
<evidence type="ECO:0000313" key="2">
    <source>
        <dbReference type="EMBL" id="EFX61911.1"/>
    </source>
</evidence>